<gene>
    <name evidence="8" type="primary">solR</name>
    <name evidence="14" type="ORF">LH706_18330</name>
    <name evidence="6" type="ORF">PSS4_v1_530019</name>
    <name evidence="13" type="ORF">RD1301_v1_2500006</name>
    <name evidence="5" type="ORF">RSP824_21385</name>
    <name evidence="7" type="ORF">RUN1744_v1_1570007</name>
    <name evidence="8" type="ORF">RUN1985_v1_390026</name>
    <name evidence="12" type="ORF">RUN215_v1_1770027</name>
    <name evidence="9" type="ORF">TD1301_v1_930004</name>
    <name evidence="10" type="ORF">TF3108_v1_630007</name>
    <name evidence="11" type="ORF">TO10_v1_1240001</name>
</gene>
<dbReference type="Pfam" id="PF03472">
    <property type="entry name" value="Autoind_bind"/>
    <property type="match status" value="1"/>
</dbReference>
<dbReference type="EMBL" id="LN899824">
    <property type="protein sequence ID" value="CUV29384.1"/>
    <property type="molecule type" value="Genomic_DNA"/>
</dbReference>
<evidence type="ECO:0000313" key="15">
    <source>
        <dbReference type="Proteomes" id="UP000262427"/>
    </source>
</evidence>
<feature type="domain" description="HTH luxR-type" evidence="4">
    <location>
        <begin position="170"/>
        <end position="235"/>
    </location>
</feature>
<dbReference type="Pfam" id="PF00196">
    <property type="entry name" value="GerE"/>
    <property type="match status" value="1"/>
</dbReference>
<evidence type="ECO:0000313" key="9">
    <source>
        <dbReference type="EMBL" id="CUV34449.1"/>
    </source>
</evidence>
<dbReference type="PROSITE" id="PS50043">
    <property type="entry name" value="HTH_LUXR_2"/>
    <property type="match status" value="1"/>
</dbReference>
<accession>A0A0K1ZSA6</accession>
<dbReference type="InterPro" id="IPR000792">
    <property type="entry name" value="Tscrpt_reg_LuxR_C"/>
</dbReference>
<evidence type="ECO:0000313" key="14">
    <source>
        <dbReference type="EMBL" id="UZF17513.1"/>
    </source>
</evidence>
<evidence type="ECO:0000313" key="6">
    <source>
        <dbReference type="EMBL" id="CUV18210.1"/>
    </source>
</evidence>
<evidence type="ECO:0000313" key="10">
    <source>
        <dbReference type="EMBL" id="CUV40974.1"/>
    </source>
</evidence>
<dbReference type="InterPro" id="IPR016032">
    <property type="entry name" value="Sig_transdc_resp-reg_C-effctor"/>
</dbReference>
<reference evidence="5" key="2">
    <citation type="submission" date="2018-01" db="EMBL/GenBank/DDBJ databases">
        <title>Ralstonia pseudosolanacearum P824 infects blueberry.</title>
        <authorList>
            <person name="Bocsanczy A.M."/>
            <person name="Norman D.J."/>
        </authorList>
    </citation>
    <scope>NUCLEOTIDE SEQUENCE</scope>
    <source>
        <strain evidence="5">P824</strain>
    </source>
</reference>
<evidence type="ECO:0000313" key="11">
    <source>
        <dbReference type="EMBL" id="CUV47908.1"/>
    </source>
</evidence>
<dbReference type="EMBL" id="CP085044">
    <property type="protein sequence ID" value="UZF17513.1"/>
    <property type="molecule type" value="Genomic_DNA"/>
</dbReference>
<evidence type="ECO:0000256" key="2">
    <source>
        <dbReference type="ARBA" id="ARBA00023125"/>
    </source>
</evidence>
<dbReference type="SMART" id="SM00421">
    <property type="entry name" value="HTH_LUXR"/>
    <property type="match status" value="1"/>
</dbReference>
<evidence type="ECO:0000313" key="8">
    <source>
        <dbReference type="EMBL" id="CUV29384.1"/>
    </source>
</evidence>
<evidence type="ECO:0000313" key="5">
    <source>
        <dbReference type="EMBL" id="AYA48957.1"/>
    </source>
</evidence>
<geneLocation type="plasmid" evidence="14 16">
    <name>p1</name>
</geneLocation>
<evidence type="ECO:0000313" key="16">
    <source>
        <dbReference type="Proteomes" id="UP001164049"/>
    </source>
</evidence>
<dbReference type="EMBL" id="CP025742">
    <property type="protein sequence ID" value="AYA48957.1"/>
    <property type="molecule type" value="Genomic_DNA"/>
</dbReference>
<evidence type="ECO:0000256" key="3">
    <source>
        <dbReference type="ARBA" id="ARBA00023163"/>
    </source>
</evidence>
<protein>
    <submittedName>
        <fullName evidence="14">Autoinducer binding domain-containing protein</fullName>
    </submittedName>
    <submittedName>
        <fullName evidence="5">LuxR family transcriptional regulator</fullName>
    </submittedName>
    <submittedName>
        <fullName evidence="8">Transcriptional activator protein SolR</fullName>
    </submittedName>
</protein>
<dbReference type="InterPro" id="IPR005143">
    <property type="entry name" value="TF_LuxR_autoind-bd_dom"/>
</dbReference>
<dbReference type="PANTHER" id="PTHR44688">
    <property type="entry name" value="DNA-BINDING TRANSCRIPTIONAL ACTIVATOR DEVR_DOSR"/>
    <property type="match status" value="1"/>
</dbReference>
<dbReference type="EMBL" id="LN899827">
    <property type="protein sequence ID" value="CUV47908.1"/>
    <property type="molecule type" value="Genomic_DNA"/>
</dbReference>
<evidence type="ECO:0000313" key="12">
    <source>
        <dbReference type="EMBL" id="CUV58203.1"/>
    </source>
</evidence>
<dbReference type="EMBL" id="LN899823">
    <property type="protein sequence ID" value="CUV26433.1"/>
    <property type="molecule type" value="Genomic_DNA"/>
</dbReference>
<dbReference type="EMBL" id="LN899826">
    <property type="protein sequence ID" value="CUV40974.1"/>
    <property type="molecule type" value="Genomic_DNA"/>
</dbReference>
<dbReference type="EMBL" id="LN899820">
    <property type="protein sequence ID" value="CUV58203.1"/>
    <property type="molecule type" value="Genomic_DNA"/>
</dbReference>
<organism evidence="8">
    <name type="scientific">Ralstonia solanacearum</name>
    <name type="common">Pseudomonas solanacearum</name>
    <dbReference type="NCBI Taxonomy" id="305"/>
    <lineage>
        <taxon>Bacteria</taxon>
        <taxon>Pseudomonadati</taxon>
        <taxon>Pseudomonadota</taxon>
        <taxon>Betaproteobacteria</taxon>
        <taxon>Burkholderiales</taxon>
        <taxon>Burkholderiaceae</taxon>
        <taxon>Ralstonia</taxon>
        <taxon>Ralstonia solanacearum species complex</taxon>
    </lineage>
</organism>
<dbReference type="PANTHER" id="PTHR44688:SF16">
    <property type="entry name" value="DNA-BINDING TRANSCRIPTIONAL ACTIVATOR DEVR_DOSR"/>
    <property type="match status" value="1"/>
</dbReference>
<dbReference type="Gene3D" id="3.30.450.80">
    <property type="entry name" value="Transcription factor LuxR-like, autoinducer-binding domain"/>
    <property type="match status" value="1"/>
</dbReference>
<dbReference type="PROSITE" id="PS00622">
    <property type="entry name" value="HTH_LUXR_1"/>
    <property type="match status" value="1"/>
</dbReference>
<evidence type="ECO:0000259" key="4">
    <source>
        <dbReference type="PROSITE" id="PS50043"/>
    </source>
</evidence>
<dbReference type="SUPFAM" id="SSF75516">
    <property type="entry name" value="Pheromone-binding domain of LuxR-like quorum-sensing transcription factors"/>
    <property type="match status" value="1"/>
</dbReference>
<dbReference type="AlphaFoldDB" id="A0A0K1ZSA6"/>
<name>A0A0K1ZSA6_RALSL</name>
<dbReference type="EMBL" id="LN899822">
    <property type="protein sequence ID" value="CUV62638.1"/>
    <property type="molecule type" value="Genomic_DNA"/>
</dbReference>
<keyword evidence="2" id="KW-0238">DNA-binding</keyword>
<dbReference type="PRINTS" id="PR00038">
    <property type="entry name" value="HTHLUXR"/>
</dbReference>
<dbReference type="GO" id="GO:0003677">
    <property type="term" value="F:DNA binding"/>
    <property type="evidence" value="ECO:0007669"/>
    <property type="project" value="UniProtKB-KW"/>
</dbReference>
<evidence type="ECO:0000313" key="7">
    <source>
        <dbReference type="EMBL" id="CUV26433.1"/>
    </source>
</evidence>
<dbReference type="EMBL" id="LN899821">
    <property type="protein sequence ID" value="CUV18210.1"/>
    <property type="molecule type" value="Genomic_DNA"/>
</dbReference>
<dbReference type="GO" id="GO:0006355">
    <property type="term" value="P:regulation of DNA-templated transcription"/>
    <property type="evidence" value="ECO:0007669"/>
    <property type="project" value="InterPro"/>
</dbReference>
<reference evidence="14" key="4">
    <citation type="submission" date="2021-10" db="EMBL/GenBank/DDBJ databases">
        <title>Complete genome sequences of five Ralstonia solancearum strains isolated from sunflower.</title>
        <authorList>
            <person name="She X."/>
            <person name="He Z."/>
        </authorList>
    </citation>
    <scope>NUCLEOTIDE SEQUENCE</scope>
    <source>
        <strain evidence="14">RS638</strain>
        <plasmid evidence="14">p1</plasmid>
    </source>
</reference>
<dbReference type="PATRIC" id="fig|305.107.peg.2148"/>
<keyword evidence="14" id="KW-0614">Plasmid</keyword>
<dbReference type="EMBL" id="LN899825">
    <property type="protein sequence ID" value="CUV34449.1"/>
    <property type="molecule type" value="Genomic_DNA"/>
</dbReference>
<proteinExistence type="predicted"/>
<dbReference type="Gene3D" id="1.10.10.10">
    <property type="entry name" value="Winged helix-like DNA-binding domain superfamily/Winged helix DNA-binding domain"/>
    <property type="match status" value="1"/>
</dbReference>
<sequence length="238" mass="26329">MKNWQEDLLDIFSDAQASTSDVFEHIEAAALALGFEHVAYGFKAPLPLSEPKVVLLNNYPQAWRARYLEAGYLHVDPSVAQACRSQAPIVWSDRLFQDVPALWDEAKAHGLRVGWAQSSLDSLGVGGMLSLSRSCEPLSARELAENTRRMQWLAHMAHVALSRLLRADVAGYSDDNLTNREVEVMKWTADGKSAQDIADILAISKNTVDFHVKNAVKKLHAVNKTAAVVRAAMLGYLF</sequence>
<dbReference type="InterPro" id="IPR036693">
    <property type="entry name" value="TF_LuxR_autoind-bd_dom_sf"/>
</dbReference>
<reference evidence="15" key="3">
    <citation type="submission" date="2018-01" db="EMBL/GenBank/DDBJ databases">
        <title>Raltonia solanacearum P824 infects blueberry.</title>
        <authorList>
            <person name="Bocsanczy A.M."/>
            <person name="Norman D.J."/>
        </authorList>
    </citation>
    <scope>NUCLEOTIDE SEQUENCE [LARGE SCALE GENOMIC DNA]</scope>
    <source>
        <strain evidence="15">P824</strain>
    </source>
</reference>
<evidence type="ECO:0000256" key="1">
    <source>
        <dbReference type="ARBA" id="ARBA00023015"/>
    </source>
</evidence>
<dbReference type="Proteomes" id="UP000262427">
    <property type="component" value="Chromosome MP"/>
</dbReference>
<dbReference type="InterPro" id="IPR036388">
    <property type="entry name" value="WH-like_DNA-bd_sf"/>
</dbReference>
<dbReference type="SMR" id="A0A0K1ZSA6"/>
<keyword evidence="1" id="KW-0805">Transcription regulation</keyword>
<dbReference type="SUPFAM" id="SSF46894">
    <property type="entry name" value="C-terminal effector domain of the bipartite response regulators"/>
    <property type="match status" value="1"/>
</dbReference>
<reference evidence="8" key="1">
    <citation type="submission" date="2015-10" db="EMBL/GenBank/DDBJ databases">
        <authorList>
            <person name="Gilbert D.G."/>
        </authorList>
    </citation>
    <scope>NUCLEOTIDE SEQUENCE</scope>
    <source>
        <strain evidence="8">Phyl III-seqv23</strain>
    </source>
</reference>
<evidence type="ECO:0000313" key="13">
    <source>
        <dbReference type="EMBL" id="CUV62638.1"/>
    </source>
</evidence>
<keyword evidence="3" id="KW-0804">Transcription</keyword>
<dbReference type="CDD" id="cd06170">
    <property type="entry name" value="LuxR_C_like"/>
    <property type="match status" value="1"/>
</dbReference>